<organism evidence="1 2">
    <name type="scientific">Planococcus versutus</name>
    <dbReference type="NCBI Taxonomy" id="1302659"/>
    <lineage>
        <taxon>Bacteria</taxon>
        <taxon>Bacillati</taxon>
        <taxon>Bacillota</taxon>
        <taxon>Bacilli</taxon>
        <taxon>Bacillales</taxon>
        <taxon>Caryophanaceae</taxon>
        <taxon>Planococcus</taxon>
    </lineage>
</organism>
<name>A0A1B1RZG9_9BACL</name>
<dbReference type="KEGG" id="pll:I858_004625"/>
<protein>
    <submittedName>
        <fullName evidence="1">Uncharacterized protein</fullName>
    </submittedName>
</protein>
<dbReference type="STRING" id="1302659.I858_004625"/>
<evidence type="ECO:0000313" key="1">
    <source>
        <dbReference type="EMBL" id="ANU26317.1"/>
    </source>
</evidence>
<sequence>MENISVNFNYQLNETESAIINASLGEGERENTHEKLNGIAKASFEEYLKLIVGGTSTLNQTTFLRAAFR</sequence>
<dbReference type="Proteomes" id="UP000053354">
    <property type="component" value="Chromosome"/>
</dbReference>
<dbReference type="AlphaFoldDB" id="A0A1B1RZG9"/>
<keyword evidence="2" id="KW-1185">Reference proteome</keyword>
<dbReference type="RefSeq" id="WP_065524413.1">
    <property type="nucleotide sequence ID" value="NZ_CP016540.2"/>
</dbReference>
<proteinExistence type="predicted"/>
<gene>
    <name evidence="1" type="ORF">I858_004625</name>
</gene>
<dbReference type="EMBL" id="CP016540">
    <property type="protein sequence ID" value="ANU26317.1"/>
    <property type="molecule type" value="Genomic_DNA"/>
</dbReference>
<reference evidence="1" key="1">
    <citation type="submission" date="2016-10" db="EMBL/GenBank/DDBJ databases">
        <authorList>
            <person name="See-Too W.S."/>
        </authorList>
    </citation>
    <scope>NUCLEOTIDE SEQUENCE</scope>
    <source>
        <strain evidence="1">L10.15</strain>
    </source>
</reference>
<evidence type="ECO:0000313" key="2">
    <source>
        <dbReference type="Proteomes" id="UP000053354"/>
    </source>
</evidence>
<accession>A0A1B1RZG9</accession>